<dbReference type="GO" id="GO:0003852">
    <property type="term" value="F:2-isopropylmalate synthase activity"/>
    <property type="evidence" value="ECO:0007669"/>
    <property type="project" value="UniProtKB-EC"/>
</dbReference>
<dbReference type="PROSITE" id="PS00816">
    <property type="entry name" value="AIPM_HOMOCIT_SYNTH_2"/>
    <property type="match status" value="1"/>
</dbReference>
<dbReference type="PANTHER" id="PTHR42880">
    <property type="entry name" value="HOMOCITRATE SYNTHASE"/>
    <property type="match status" value="1"/>
</dbReference>
<reference evidence="4 5" key="1">
    <citation type="submission" date="2018-08" db="EMBL/GenBank/DDBJ databases">
        <title>Meiothermus granaticius genome AF-68 sequencing project.</title>
        <authorList>
            <person name="Da Costa M.S."/>
            <person name="Albuquerque L."/>
            <person name="Raposo P."/>
            <person name="Froufe H.J.C."/>
            <person name="Barroso C.S."/>
            <person name="Egas C."/>
        </authorList>
    </citation>
    <scope>NUCLEOTIDE SEQUENCE [LARGE SCALE GENOMIC DNA]</scope>
    <source>
        <strain evidence="4 5">AF-68</strain>
    </source>
</reference>
<accession>A0A399FAH4</accession>
<dbReference type="GO" id="GO:0019752">
    <property type="term" value="P:carboxylic acid metabolic process"/>
    <property type="evidence" value="ECO:0007669"/>
    <property type="project" value="InterPro"/>
</dbReference>
<dbReference type="SUPFAM" id="SSF51569">
    <property type="entry name" value="Aldolase"/>
    <property type="match status" value="1"/>
</dbReference>
<evidence type="ECO:0000313" key="5">
    <source>
        <dbReference type="Proteomes" id="UP000266178"/>
    </source>
</evidence>
<dbReference type="PROSITE" id="PS50991">
    <property type="entry name" value="PYR_CT"/>
    <property type="match status" value="1"/>
</dbReference>
<proteinExistence type="inferred from homology"/>
<keyword evidence="4" id="KW-0012">Acyltransferase</keyword>
<name>A0A399FAH4_9DEIN</name>
<dbReference type="Gene3D" id="3.20.20.70">
    <property type="entry name" value="Aldolase class I"/>
    <property type="match status" value="1"/>
</dbReference>
<dbReference type="PROSITE" id="PS00815">
    <property type="entry name" value="AIPM_HOMOCIT_SYNTH_1"/>
    <property type="match status" value="1"/>
</dbReference>
<feature type="domain" description="Pyruvate carboxyltransferase" evidence="3">
    <location>
        <begin position="45"/>
        <end position="294"/>
    </location>
</feature>
<comment type="caution">
    <text evidence="4">The sequence shown here is derived from an EMBL/GenBank/DDBJ whole genome shotgun (WGS) entry which is preliminary data.</text>
</comment>
<dbReference type="Pfam" id="PF00682">
    <property type="entry name" value="HMGL-like"/>
    <property type="match status" value="1"/>
</dbReference>
<evidence type="ECO:0000313" key="4">
    <source>
        <dbReference type="EMBL" id="RIH91651.1"/>
    </source>
</evidence>
<dbReference type="Gene3D" id="1.10.238.260">
    <property type="match status" value="1"/>
</dbReference>
<dbReference type="EMBL" id="QWLB01000036">
    <property type="protein sequence ID" value="RIH91651.1"/>
    <property type="molecule type" value="Genomic_DNA"/>
</dbReference>
<comment type="similarity">
    <text evidence="2">Belongs to the alpha-IPM synthase/homocitrate synthase family.</text>
</comment>
<dbReference type="RefSeq" id="WP_119357922.1">
    <property type="nucleotide sequence ID" value="NZ_BJXM01000030.1"/>
</dbReference>
<dbReference type="AlphaFoldDB" id="A0A399FAH4"/>
<dbReference type="InterPro" id="IPR013785">
    <property type="entry name" value="Aldolase_TIM"/>
</dbReference>
<sequence length="433" mass="47954">MEKQTLEEAFGFTPKQPYFETGKKWASPHNFSPEVRKQFSLPERVLIHDVTLRDGEQTPGVAFTPREKVHLALMLDRLGVHSIEPGLPATPEDREVIKTLMELRPRARIVPLIRIKEEDVSAAIELGCDGMLLEFGINPYLLKHVYRITPEILIQQITQFARAGKEKGMYIEFMGWDAFRVEDWYLRDFFQAIAPHVDRVTISDTFGMGHPLATFQLVSNLRSWTGKPVGFHIHNDFGLALAGSLMAITAGADMVHTSINGLGERAGNVATEELALALEYLMAVPTGIDLSQLASVSAAFAEASKVALAQNKPVVGRRLFDVESGIVVHILQELEKTALGGNAIFPYPPTMVGREPYQVQYGRGSGKNSIRMLLERLEPGLQNVSEETLDKITQRVKEAGLVLKSLLPASILKQIVREALAEASPDAASKEPR</sequence>
<evidence type="ECO:0000256" key="2">
    <source>
        <dbReference type="RuleBase" id="RU003523"/>
    </source>
</evidence>
<gene>
    <name evidence="4" type="primary">leuA_2</name>
    <name evidence="4" type="ORF">Mgrana_02461</name>
</gene>
<dbReference type="PANTHER" id="PTHR42880:SF1">
    <property type="entry name" value="ISOPROPYLMALATE_HOMOCITRATE_CITRAMALATE SYNTHASE FAMILY PROTEIN"/>
    <property type="match status" value="1"/>
</dbReference>
<keyword evidence="5" id="KW-1185">Reference proteome</keyword>
<dbReference type="InterPro" id="IPR002034">
    <property type="entry name" value="AIPM/Hcit_synth_CS"/>
</dbReference>
<dbReference type="OrthoDB" id="9804858at2"/>
<dbReference type="EC" id="2.3.3.13" evidence="4"/>
<organism evidence="4 5">
    <name type="scientific">Meiothermus granaticius NBRC 107808</name>
    <dbReference type="NCBI Taxonomy" id="1227551"/>
    <lineage>
        <taxon>Bacteria</taxon>
        <taxon>Thermotogati</taxon>
        <taxon>Deinococcota</taxon>
        <taxon>Deinococci</taxon>
        <taxon>Thermales</taxon>
        <taxon>Thermaceae</taxon>
        <taxon>Meiothermus</taxon>
    </lineage>
</organism>
<protein>
    <submittedName>
        <fullName evidence="4">2-isopropylmalate synthase</fullName>
        <ecNumber evidence="4">2.3.3.13</ecNumber>
    </submittedName>
</protein>
<evidence type="ECO:0000259" key="3">
    <source>
        <dbReference type="PROSITE" id="PS50991"/>
    </source>
</evidence>
<dbReference type="Proteomes" id="UP000266178">
    <property type="component" value="Unassembled WGS sequence"/>
</dbReference>
<evidence type="ECO:0000256" key="1">
    <source>
        <dbReference type="ARBA" id="ARBA00022679"/>
    </source>
</evidence>
<dbReference type="InterPro" id="IPR000891">
    <property type="entry name" value="PYR_CT"/>
</dbReference>
<keyword evidence="1 2" id="KW-0808">Transferase</keyword>